<evidence type="ECO:0000313" key="10">
    <source>
        <dbReference type="Proteomes" id="UP000694569"/>
    </source>
</evidence>
<evidence type="ECO:0000256" key="8">
    <source>
        <dbReference type="SAM" id="MobiDB-lite"/>
    </source>
</evidence>
<evidence type="ECO:0000256" key="2">
    <source>
        <dbReference type="ARBA" id="ARBA00004496"/>
    </source>
</evidence>
<dbReference type="GO" id="GO:0006915">
    <property type="term" value="P:apoptotic process"/>
    <property type="evidence" value="ECO:0007669"/>
    <property type="project" value="UniProtKB-KW"/>
</dbReference>
<evidence type="ECO:0000256" key="7">
    <source>
        <dbReference type="ARBA" id="ARBA00040168"/>
    </source>
</evidence>
<dbReference type="PANTHER" id="PTHR12478">
    <property type="entry name" value="DNA-DAMAGE-INDUCIBLE TRANSCRIPT 4 PROTEIN DDIT4"/>
    <property type="match status" value="1"/>
</dbReference>
<keyword evidence="10" id="KW-1185">Reference proteome</keyword>
<comment type="similarity">
    <text evidence="3">Belongs to the DDIT4 family.</text>
</comment>
<evidence type="ECO:0000256" key="6">
    <source>
        <dbReference type="ARBA" id="ARBA00023128"/>
    </source>
</evidence>
<keyword evidence="6" id="KW-0496">Mitochondrion</keyword>
<dbReference type="GO" id="GO:0001666">
    <property type="term" value="P:response to hypoxia"/>
    <property type="evidence" value="ECO:0007669"/>
    <property type="project" value="TreeGrafter"/>
</dbReference>
<evidence type="ECO:0000256" key="4">
    <source>
        <dbReference type="ARBA" id="ARBA00022490"/>
    </source>
</evidence>
<dbReference type="GO" id="GO:0005739">
    <property type="term" value="C:mitochondrion"/>
    <property type="evidence" value="ECO:0007669"/>
    <property type="project" value="UniProtKB-SubCell"/>
</dbReference>
<dbReference type="Gene3D" id="3.90.470.40">
    <property type="entry name" value="RTP801-like"/>
    <property type="match status" value="1"/>
</dbReference>
<accession>A0A8C5Q6I9</accession>
<dbReference type="AlphaFoldDB" id="A0A8C5Q6I9"/>
<dbReference type="PANTHER" id="PTHR12478:SF7">
    <property type="entry name" value="DNA DAMAGE-INDUCIBLE TRANSCRIPT 4 PROTEIN"/>
    <property type="match status" value="1"/>
</dbReference>
<feature type="region of interest" description="Disordered" evidence="8">
    <location>
        <begin position="69"/>
        <end position="165"/>
    </location>
</feature>
<keyword evidence="4" id="KW-0963">Cytoplasm</keyword>
<evidence type="ECO:0000256" key="1">
    <source>
        <dbReference type="ARBA" id="ARBA00004173"/>
    </source>
</evidence>
<comment type="subcellular location">
    <subcellularLocation>
        <location evidence="2">Cytoplasm</location>
    </subcellularLocation>
    <subcellularLocation>
        <location evidence="1">Mitochondrion</location>
    </subcellularLocation>
</comment>
<sequence>MEATPDLRPCRVVPLVGSGASHHISEVAGKCSHGGPINSTSGSEEVSSANSACRWRRIHTTSTFVKGLESESVGCSRASPEGGASPASVVSPGLPLNCHSKRLGDTGPSPPQLKASQQTVEETGEGSKRGLKMTAGLTEGAEKSRPARRRNAAAEPSLESQYCQATPKTPANRVVVMPLIHSTSILLRLPTVKEEDCLPSPPASWYGEYSGMPKRCSSVSSSDRESFTSSNSFSECDLDSLEDNEEDVDVNNGGADDVIDDEQTEDIISLPDPELLSDPEGEQLCPSLLKLIKRSLARANISSLRCSRLLLPDDLIHNLGQELLHLAYSEPCGLRGAIIDLCVEQGKACYSAAQITVDPAVVPTFQLTVLLRPDSRLWPRIQGLFSTKPVPGSGQSLKLSPGFKVLKKKFYSSEEFIIEEC</sequence>
<dbReference type="Proteomes" id="UP000694569">
    <property type="component" value="Unplaced"/>
</dbReference>
<protein>
    <recommendedName>
        <fullName evidence="7">DNA damage-inducible transcript 4 protein</fullName>
    </recommendedName>
</protein>
<dbReference type="GO" id="GO:0071889">
    <property type="term" value="F:14-3-3 protein binding"/>
    <property type="evidence" value="ECO:0007669"/>
    <property type="project" value="TreeGrafter"/>
</dbReference>
<feature type="region of interest" description="Disordered" evidence="8">
    <location>
        <begin position="217"/>
        <end position="249"/>
    </location>
</feature>
<evidence type="ECO:0000256" key="5">
    <source>
        <dbReference type="ARBA" id="ARBA00022703"/>
    </source>
</evidence>
<reference evidence="9" key="2">
    <citation type="submission" date="2025-09" db="UniProtKB">
        <authorList>
            <consortium name="Ensembl"/>
        </authorList>
    </citation>
    <scope>IDENTIFICATION</scope>
</reference>
<dbReference type="InterPro" id="IPR012918">
    <property type="entry name" value="RTP801-like"/>
</dbReference>
<name>A0A8C5Q6I9_9ANUR</name>
<dbReference type="GeneTree" id="ENSGT00530000063652"/>
<proteinExistence type="inferred from homology"/>
<dbReference type="InterPro" id="IPR038281">
    <property type="entry name" value="RTP801-like_C_sf"/>
</dbReference>
<evidence type="ECO:0000256" key="3">
    <source>
        <dbReference type="ARBA" id="ARBA00010670"/>
    </source>
</evidence>
<feature type="compositionally biased region" description="Acidic residues" evidence="8">
    <location>
        <begin position="236"/>
        <end position="249"/>
    </location>
</feature>
<dbReference type="OrthoDB" id="10018535at2759"/>
<dbReference type="Ensembl" id="ENSLLET00000034684.1">
    <property type="protein sequence ID" value="ENSLLEP00000033410.1"/>
    <property type="gene ID" value="ENSLLEG00000021151.1"/>
</dbReference>
<feature type="compositionally biased region" description="Low complexity" evidence="8">
    <location>
        <begin position="217"/>
        <end position="235"/>
    </location>
</feature>
<reference evidence="9" key="1">
    <citation type="submission" date="2025-08" db="UniProtKB">
        <authorList>
            <consortium name="Ensembl"/>
        </authorList>
    </citation>
    <scope>IDENTIFICATION</scope>
</reference>
<evidence type="ECO:0000313" key="9">
    <source>
        <dbReference type="Ensembl" id="ENSLLEP00000033410.1"/>
    </source>
</evidence>
<gene>
    <name evidence="9" type="primary">DDIT4</name>
</gene>
<organism evidence="9 10">
    <name type="scientific">Leptobrachium leishanense</name>
    <name type="common">Leishan spiny toad</name>
    <dbReference type="NCBI Taxonomy" id="445787"/>
    <lineage>
        <taxon>Eukaryota</taxon>
        <taxon>Metazoa</taxon>
        <taxon>Chordata</taxon>
        <taxon>Craniata</taxon>
        <taxon>Vertebrata</taxon>
        <taxon>Euteleostomi</taxon>
        <taxon>Amphibia</taxon>
        <taxon>Batrachia</taxon>
        <taxon>Anura</taxon>
        <taxon>Pelobatoidea</taxon>
        <taxon>Megophryidae</taxon>
        <taxon>Leptobrachium</taxon>
    </lineage>
</organism>
<dbReference type="GO" id="GO:0032007">
    <property type="term" value="P:negative regulation of TOR signaling"/>
    <property type="evidence" value="ECO:0007669"/>
    <property type="project" value="TreeGrafter"/>
</dbReference>
<dbReference type="Pfam" id="PF07809">
    <property type="entry name" value="RTP801_C"/>
    <property type="match status" value="1"/>
</dbReference>
<keyword evidence="5" id="KW-0053">Apoptosis</keyword>